<accession>A0A7J9E4X8</accession>
<dbReference type="Proteomes" id="UP000593568">
    <property type="component" value="Unassembled WGS sequence"/>
</dbReference>
<comment type="caution">
    <text evidence="1">The sequence shown here is derived from an EMBL/GenBank/DDBJ whole genome shotgun (WGS) entry which is preliminary data.</text>
</comment>
<protein>
    <submittedName>
        <fullName evidence="1">Uncharacterized protein</fullName>
    </submittedName>
</protein>
<gene>
    <name evidence="1" type="ORF">Gotri_016923</name>
</gene>
<name>A0A7J9E4X8_9ROSI</name>
<dbReference type="AlphaFoldDB" id="A0A7J9E4X8"/>
<keyword evidence="2" id="KW-1185">Reference proteome</keyword>
<evidence type="ECO:0000313" key="2">
    <source>
        <dbReference type="Proteomes" id="UP000593568"/>
    </source>
</evidence>
<proteinExistence type="predicted"/>
<evidence type="ECO:0000313" key="1">
    <source>
        <dbReference type="EMBL" id="MBA0768089.1"/>
    </source>
</evidence>
<sequence>MPKEATNNNRKSAHKVFE</sequence>
<reference evidence="1 2" key="1">
    <citation type="journal article" date="2019" name="Genome Biol. Evol.">
        <title>Insights into the evolution of the New World diploid cottons (Gossypium, subgenus Houzingenia) based on genome sequencing.</title>
        <authorList>
            <person name="Grover C.E."/>
            <person name="Arick M.A. 2nd"/>
            <person name="Thrash A."/>
            <person name="Conover J.L."/>
            <person name="Sanders W.S."/>
            <person name="Peterson D.G."/>
            <person name="Frelichowski J.E."/>
            <person name="Scheffler J.A."/>
            <person name="Scheffler B.E."/>
            <person name="Wendel J.F."/>
        </authorList>
    </citation>
    <scope>NUCLEOTIDE SEQUENCE [LARGE SCALE GENOMIC DNA]</scope>
    <source>
        <strain evidence="1">8</strain>
        <tissue evidence="1">Leaf</tissue>
    </source>
</reference>
<dbReference type="EMBL" id="JABEZW010000006">
    <property type="protein sequence ID" value="MBA0768089.1"/>
    <property type="molecule type" value="Genomic_DNA"/>
</dbReference>
<organism evidence="1 2">
    <name type="scientific">Gossypium trilobum</name>
    <dbReference type="NCBI Taxonomy" id="34281"/>
    <lineage>
        <taxon>Eukaryota</taxon>
        <taxon>Viridiplantae</taxon>
        <taxon>Streptophyta</taxon>
        <taxon>Embryophyta</taxon>
        <taxon>Tracheophyta</taxon>
        <taxon>Spermatophyta</taxon>
        <taxon>Magnoliopsida</taxon>
        <taxon>eudicotyledons</taxon>
        <taxon>Gunneridae</taxon>
        <taxon>Pentapetalae</taxon>
        <taxon>rosids</taxon>
        <taxon>malvids</taxon>
        <taxon>Malvales</taxon>
        <taxon>Malvaceae</taxon>
        <taxon>Malvoideae</taxon>
        <taxon>Gossypium</taxon>
    </lineage>
</organism>